<keyword evidence="3 5" id="KW-0067">ATP-binding</keyword>
<dbReference type="PROSITE" id="PS50893">
    <property type="entry name" value="ABC_TRANSPORTER_2"/>
    <property type="match status" value="1"/>
</dbReference>
<evidence type="ECO:0000256" key="1">
    <source>
        <dbReference type="ARBA" id="ARBA00022448"/>
    </source>
</evidence>
<feature type="domain" description="ABC transporter" evidence="4">
    <location>
        <begin position="186"/>
        <end position="408"/>
    </location>
</feature>
<dbReference type="PANTHER" id="PTHR43553:SF3">
    <property type="entry name" value="ABC TRANSPORTER ATP-BINDING PROTEIN MODF"/>
    <property type="match status" value="1"/>
</dbReference>
<dbReference type="InterPro" id="IPR050095">
    <property type="entry name" value="ECF_ABC_transporter_ATP-bd"/>
</dbReference>
<dbReference type="GO" id="GO:0005524">
    <property type="term" value="F:ATP binding"/>
    <property type="evidence" value="ECO:0007669"/>
    <property type="project" value="UniProtKB-KW"/>
</dbReference>
<keyword evidence="6" id="KW-1185">Reference proteome</keyword>
<keyword evidence="2" id="KW-0547">Nucleotide-binding</keyword>
<dbReference type="Gene3D" id="3.40.50.300">
    <property type="entry name" value="P-loop containing nucleotide triphosphate hydrolases"/>
    <property type="match status" value="2"/>
</dbReference>
<protein>
    <submittedName>
        <fullName evidence="5">ATP-binding cassette domain-containing protein</fullName>
    </submittedName>
</protein>
<proteinExistence type="predicted"/>
<dbReference type="GO" id="GO:0042626">
    <property type="term" value="F:ATPase-coupled transmembrane transporter activity"/>
    <property type="evidence" value="ECO:0007669"/>
    <property type="project" value="TreeGrafter"/>
</dbReference>
<evidence type="ECO:0000259" key="4">
    <source>
        <dbReference type="PROSITE" id="PS50893"/>
    </source>
</evidence>
<dbReference type="GO" id="GO:0016887">
    <property type="term" value="F:ATP hydrolysis activity"/>
    <property type="evidence" value="ECO:0007669"/>
    <property type="project" value="InterPro"/>
</dbReference>
<evidence type="ECO:0000313" key="5">
    <source>
        <dbReference type="EMBL" id="QLG46180.1"/>
    </source>
</evidence>
<dbReference type="InterPro" id="IPR003439">
    <property type="entry name" value="ABC_transporter-like_ATP-bd"/>
</dbReference>
<evidence type="ECO:0000256" key="3">
    <source>
        <dbReference type="ARBA" id="ARBA00022840"/>
    </source>
</evidence>
<evidence type="ECO:0000313" key="6">
    <source>
        <dbReference type="Proteomes" id="UP000509302"/>
    </source>
</evidence>
<dbReference type="RefSeq" id="WP_179242461.1">
    <property type="nucleotide sequence ID" value="NZ_CP058595.1"/>
</dbReference>
<name>A0A7H9ARW1_9FLAO</name>
<accession>A0A7H9ARW1</accession>
<dbReference type="Pfam" id="PF00005">
    <property type="entry name" value="ABC_tran"/>
    <property type="match status" value="1"/>
</dbReference>
<dbReference type="PANTHER" id="PTHR43553">
    <property type="entry name" value="HEAVY METAL TRANSPORTER"/>
    <property type="match status" value="1"/>
</dbReference>
<sequence length="411" mass="47067">MSQKHWIIFSDNNSSIDYALDLIFNTIESPYFLELKKKKGAIFSKAEIIKFIDEENRHGIKIVTRKTSQSLKSMSSGEQKKALLDYILKTKPDFIVLDNPFDNLDRKTRTELKERLKTISDEIYLIQIIGRESDALPFIKTSFRLKGNTLQPLKNIKNHQKTIYEAFDENIPKPLTKIRVHDDILIRLENISVSYLNKPILRSIHWTIKKGEFWELRGDNGSGKTTLLSMITGENPKGYGQELYLFGQKKGSGESVWEIKEKIGYFTPSMTESFKGIHSVENMVISGLNDSVGLYIKATEAQLNLAQRWLKLAGFWDKRHQWFNELSEGNKRLVMCIRAMIKHPPLLILDETTAGLDDTSAALFVSLVNIFAKESDTAIIFVSHRDEPGLLPQYIYELQITDTGSVGKMLK</sequence>
<keyword evidence="1" id="KW-0813">Transport</keyword>
<dbReference type="KEGG" id="cagg:HYG79_12755"/>
<dbReference type="EMBL" id="CP058595">
    <property type="protein sequence ID" value="QLG46180.1"/>
    <property type="molecule type" value="Genomic_DNA"/>
</dbReference>
<dbReference type="InterPro" id="IPR003593">
    <property type="entry name" value="AAA+_ATPase"/>
</dbReference>
<reference evidence="5 6" key="1">
    <citation type="journal article" date="2006" name="Int. J. Syst. Evol. Microbiol.">
        <title>Costertonia aggregata gen. nov., sp. nov., a mesophilic marine bacterium of the family Flavobacteriaceae, isolated from a mature biofilm.</title>
        <authorList>
            <person name="Kwon K.K."/>
            <person name="Lee Y.K."/>
            <person name="Lee H.K."/>
        </authorList>
    </citation>
    <scope>NUCLEOTIDE SEQUENCE [LARGE SCALE GENOMIC DNA]</scope>
    <source>
        <strain evidence="5 6">KCCM 42265</strain>
    </source>
</reference>
<dbReference type="GO" id="GO:0043190">
    <property type="term" value="C:ATP-binding cassette (ABC) transporter complex"/>
    <property type="evidence" value="ECO:0007669"/>
    <property type="project" value="TreeGrafter"/>
</dbReference>
<dbReference type="SMART" id="SM00382">
    <property type="entry name" value="AAA"/>
    <property type="match status" value="1"/>
</dbReference>
<organism evidence="5 6">
    <name type="scientific">Costertonia aggregata</name>
    <dbReference type="NCBI Taxonomy" id="343403"/>
    <lineage>
        <taxon>Bacteria</taxon>
        <taxon>Pseudomonadati</taxon>
        <taxon>Bacteroidota</taxon>
        <taxon>Flavobacteriia</taxon>
        <taxon>Flavobacteriales</taxon>
        <taxon>Flavobacteriaceae</taxon>
        <taxon>Costertonia</taxon>
    </lineage>
</organism>
<gene>
    <name evidence="5" type="ORF">HYG79_12755</name>
</gene>
<evidence type="ECO:0000256" key="2">
    <source>
        <dbReference type="ARBA" id="ARBA00022741"/>
    </source>
</evidence>
<dbReference type="InterPro" id="IPR027417">
    <property type="entry name" value="P-loop_NTPase"/>
</dbReference>
<dbReference type="AlphaFoldDB" id="A0A7H9ARW1"/>
<dbReference type="Proteomes" id="UP000509302">
    <property type="component" value="Chromosome"/>
</dbReference>
<dbReference type="SUPFAM" id="SSF52540">
    <property type="entry name" value="P-loop containing nucleoside triphosphate hydrolases"/>
    <property type="match status" value="2"/>
</dbReference>